<organism evidence="3 4">
    <name type="scientific">Flaviflagellibacter deserti</name>
    <dbReference type="NCBI Taxonomy" id="2267266"/>
    <lineage>
        <taxon>Bacteria</taxon>
        <taxon>Pseudomonadati</taxon>
        <taxon>Pseudomonadota</taxon>
        <taxon>Alphaproteobacteria</taxon>
        <taxon>Hyphomicrobiales</taxon>
        <taxon>Flaviflagellibacter</taxon>
    </lineage>
</organism>
<proteinExistence type="predicted"/>
<feature type="transmembrane region" description="Helical" evidence="1">
    <location>
        <begin position="166"/>
        <end position="185"/>
    </location>
</feature>
<name>A0ABV9Z4X7_9HYPH</name>
<evidence type="ECO:0000313" key="4">
    <source>
        <dbReference type="Proteomes" id="UP001595796"/>
    </source>
</evidence>
<dbReference type="Proteomes" id="UP001595796">
    <property type="component" value="Unassembled WGS sequence"/>
</dbReference>
<feature type="transmembrane region" description="Helical" evidence="1">
    <location>
        <begin position="129"/>
        <end position="146"/>
    </location>
</feature>
<feature type="transmembrane region" description="Helical" evidence="1">
    <location>
        <begin position="86"/>
        <end position="108"/>
    </location>
</feature>
<dbReference type="PANTHER" id="PTHR43592:SF15">
    <property type="entry name" value="CAAX AMINO TERMINAL PROTEASE FAMILY PROTEIN"/>
    <property type="match status" value="1"/>
</dbReference>
<keyword evidence="4" id="KW-1185">Reference proteome</keyword>
<reference evidence="4" key="1">
    <citation type="journal article" date="2019" name="Int. J. Syst. Evol. Microbiol.">
        <title>The Global Catalogue of Microorganisms (GCM) 10K type strain sequencing project: providing services to taxonomists for standard genome sequencing and annotation.</title>
        <authorList>
            <consortium name="The Broad Institute Genomics Platform"/>
            <consortium name="The Broad Institute Genome Sequencing Center for Infectious Disease"/>
            <person name="Wu L."/>
            <person name="Ma J."/>
        </authorList>
    </citation>
    <scope>NUCLEOTIDE SEQUENCE [LARGE SCALE GENOMIC DNA]</scope>
    <source>
        <strain evidence="4">CGMCC 1.16444</strain>
    </source>
</reference>
<dbReference type="EMBL" id="JBHSJF010000006">
    <property type="protein sequence ID" value="MFC5069201.1"/>
    <property type="molecule type" value="Genomic_DNA"/>
</dbReference>
<comment type="caution">
    <text evidence="3">The sequence shown here is derived from an EMBL/GenBank/DDBJ whole genome shotgun (WGS) entry which is preliminary data.</text>
</comment>
<keyword evidence="1" id="KW-1133">Transmembrane helix</keyword>
<evidence type="ECO:0000259" key="2">
    <source>
        <dbReference type="Pfam" id="PF02517"/>
    </source>
</evidence>
<sequence length="264" mass="28684">MTMTTEISMLPSVETAPRESASGVRPFGPFVSILLVLAIMIMGIAIAFAVAFVATGLLHGGGWQSFLDALDSPEEATGLAQLGERFSWLLAATWSFLLIPLIVALAAIRGGGGIRRLLAINFSVPLKPMLWALGFIVLVALVEGRLAEMYPSIQQLFGLAQDPLALAISAVVIMVLAPIGEELVFRGFLYTAFRERWGYAPSLIVVSVLFSAMHFEPTMMYPLLVLPLAFALGWLREKSGGVFAPILLHMIVNDWAFLSTYLTR</sequence>
<feature type="transmembrane region" description="Helical" evidence="1">
    <location>
        <begin position="30"/>
        <end position="58"/>
    </location>
</feature>
<gene>
    <name evidence="3" type="ORF">ACFPFW_14380</name>
</gene>
<dbReference type="PANTHER" id="PTHR43592">
    <property type="entry name" value="CAAX AMINO TERMINAL PROTEASE"/>
    <property type="match status" value="1"/>
</dbReference>
<accession>A0ABV9Z4X7</accession>
<keyword evidence="1" id="KW-0812">Transmembrane</keyword>
<evidence type="ECO:0000256" key="1">
    <source>
        <dbReference type="SAM" id="Phobius"/>
    </source>
</evidence>
<feature type="domain" description="CAAX prenyl protease 2/Lysostaphin resistance protein A-like" evidence="2">
    <location>
        <begin position="166"/>
        <end position="253"/>
    </location>
</feature>
<evidence type="ECO:0000313" key="3">
    <source>
        <dbReference type="EMBL" id="MFC5069201.1"/>
    </source>
</evidence>
<dbReference type="InterPro" id="IPR003675">
    <property type="entry name" value="Rce1/LyrA-like_dom"/>
</dbReference>
<dbReference type="GO" id="GO:0016787">
    <property type="term" value="F:hydrolase activity"/>
    <property type="evidence" value="ECO:0007669"/>
    <property type="project" value="UniProtKB-KW"/>
</dbReference>
<protein>
    <submittedName>
        <fullName evidence="3">CPBP family intramembrane glutamic endopeptidase</fullName>
        <ecNumber evidence="3">3.4.-.-</ecNumber>
    </submittedName>
</protein>
<dbReference type="RefSeq" id="WP_114957676.1">
    <property type="nucleotide sequence ID" value="NZ_JBHSJF010000006.1"/>
</dbReference>
<keyword evidence="1" id="KW-0472">Membrane</keyword>
<feature type="transmembrane region" description="Helical" evidence="1">
    <location>
        <begin position="242"/>
        <end position="262"/>
    </location>
</feature>
<dbReference type="EC" id="3.4.-.-" evidence="3"/>
<keyword evidence="3" id="KW-0378">Hydrolase</keyword>
<dbReference type="Pfam" id="PF02517">
    <property type="entry name" value="Rce1-like"/>
    <property type="match status" value="1"/>
</dbReference>